<gene>
    <name evidence="1" type="ORF">EC973_008807</name>
</gene>
<dbReference type="SUPFAM" id="SSF49777">
    <property type="entry name" value="PEBP-like"/>
    <property type="match status" value="1"/>
</dbReference>
<dbReference type="Gene3D" id="3.90.280.10">
    <property type="entry name" value="PEBP-like"/>
    <property type="match status" value="1"/>
</dbReference>
<dbReference type="Gene3D" id="1.20.58.1180">
    <property type="match status" value="1"/>
</dbReference>
<dbReference type="OrthoDB" id="2153661at2759"/>
<dbReference type="CDD" id="cd00866">
    <property type="entry name" value="PEBP_euk"/>
    <property type="match status" value="1"/>
</dbReference>
<dbReference type="InterPro" id="IPR035810">
    <property type="entry name" value="PEBP_euk"/>
</dbReference>
<organism evidence="1 2">
    <name type="scientific">Apophysomyces ossiformis</name>
    <dbReference type="NCBI Taxonomy" id="679940"/>
    <lineage>
        <taxon>Eukaryota</taxon>
        <taxon>Fungi</taxon>
        <taxon>Fungi incertae sedis</taxon>
        <taxon>Mucoromycota</taxon>
        <taxon>Mucoromycotina</taxon>
        <taxon>Mucoromycetes</taxon>
        <taxon>Mucorales</taxon>
        <taxon>Mucorineae</taxon>
        <taxon>Mucoraceae</taxon>
        <taxon>Apophysomyces</taxon>
    </lineage>
</organism>
<reference evidence="1" key="1">
    <citation type="submission" date="2020-01" db="EMBL/GenBank/DDBJ databases">
        <title>Genome Sequencing of Three Apophysomyces-Like Fungal Strains Confirms a Novel Fungal Genus in the Mucoromycota with divergent Burkholderia-like Endosymbiotic Bacteria.</title>
        <authorList>
            <person name="Stajich J.E."/>
            <person name="Macias A.M."/>
            <person name="Carter-House D."/>
            <person name="Lovett B."/>
            <person name="Kasson L.R."/>
            <person name="Berry K."/>
            <person name="Grigoriev I."/>
            <person name="Chang Y."/>
            <person name="Spatafora J."/>
            <person name="Kasson M.T."/>
        </authorList>
    </citation>
    <scope>NUCLEOTIDE SEQUENCE</scope>
    <source>
        <strain evidence="1">NRRL A-21654</strain>
    </source>
</reference>
<accession>A0A8H7EU91</accession>
<protein>
    <recommendedName>
        <fullName evidence="3">PEBP-like protein</fullName>
    </recommendedName>
</protein>
<dbReference type="EMBL" id="JABAYA010000008">
    <property type="protein sequence ID" value="KAF7731638.1"/>
    <property type="molecule type" value="Genomic_DNA"/>
</dbReference>
<dbReference type="PANTHER" id="PTHR11362">
    <property type="entry name" value="PHOSPHATIDYLETHANOLAMINE-BINDING PROTEIN"/>
    <property type="match status" value="1"/>
</dbReference>
<name>A0A8H7EU91_9FUNG</name>
<dbReference type="AlphaFoldDB" id="A0A8H7EU91"/>
<dbReference type="PANTHER" id="PTHR11362:SF82">
    <property type="entry name" value="PHOSPHATIDYLETHANOLAMINE-BINDING PROTEIN 4"/>
    <property type="match status" value="1"/>
</dbReference>
<dbReference type="InterPro" id="IPR008914">
    <property type="entry name" value="PEBP"/>
</dbReference>
<dbReference type="Proteomes" id="UP000605846">
    <property type="component" value="Unassembled WGS sequence"/>
</dbReference>
<dbReference type="InterPro" id="IPR036610">
    <property type="entry name" value="PEBP-like_sf"/>
</dbReference>
<evidence type="ECO:0000313" key="2">
    <source>
        <dbReference type="Proteomes" id="UP000605846"/>
    </source>
</evidence>
<comment type="caution">
    <text evidence="1">The sequence shown here is derived from an EMBL/GenBank/DDBJ whole genome shotgun (WGS) entry which is preliminary data.</text>
</comment>
<evidence type="ECO:0000313" key="1">
    <source>
        <dbReference type="EMBL" id="KAF7731638.1"/>
    </source>
</evidence>
<sequence length="334" mass="38249">MFGIWARGVARHGVRCAAVRRVSTEAAGRHVAYEEALKLIQVDKKERLEMLARVEKEVTRVKKTSSPTKEAQLAALQALKYDLEVKAELNDPEVRRNFDDDKIDMSRPVYRYLSQKRFEKAPRSQLLERVTQMNVIPDLVAPGFEPKVQVNIRFGEKENAPVEPGVFVKPEESINVPQINITNFHTDTRLYTLMLVDPDSPDAENKTYQQHCHWLITNVPLSATQPDVTGGDVVLDYVPPHPEKGTKYHRYTLVAYEQPNQGQDKVEIKLEKRDAFDTKALAQAHGLNISGVSFFREEWDATVSKIYQEILGSNEPIYGKPPKPERYIQRVTYY</sequence>
<evidence type="ECO:0008006" key="3">
    <source>
        <dbReference type="Google" id="ProtNLM"/>
    </source>
</evidence>
<proteinExistence type="predicted"/>
<keyword evidence="2" id="KW-1185">Reference proteome</keyword>
<dbReference type="Pfam" id="PF01161">
    <property type="entry name" value="PBP"/>
    <property type="match status" value="1"/>
</dbReference>